<reference evidence="2 3" key="1">
    <citation type="journal article" date="2019" name="Int. J. Syst. Evol. Microbiol.">
        <title>The Global Catalogue of Microorganisms (GCM) 10K type strain sequencing project: providing services to taxonomists for standard genome sequencing and annotation.</title>
        <authorList>
            <consortium name="The Broad Institute Genomics Platform"/>
            <consortium name="The Broad Institute Genome Sequencing Center for Infectious Disease"/>
            <person name="Wu L."/>
            <person name="Ma J."/>
        </authorList>
    </citation>
    <scope>NUCLEOTIDE SEQUENCE [LARGE SCALE GENOMIC DNA]</scope>
    <source>
        <strain evidence="2 3">JCM 4505</strain>
    </source>
</reference>
<dbReference type="Proteomes" id="UP001501867">
    <property type="component" value="Unassembled WGS sequence"/>
</dbReference>
<evidence type="ECO:0000256" key="1">
    <source>
        <dbReference type="SAM" id="MobiDB-lite"/>
    </source>
</evidence>
<organism evidence="2 3">
    <name type="scientific">Streptomyces polychromogenes</name>
    <dbReference type="NCBI Taxonomy" id="67342"/>
    <lineage>
        <taxon>Bacteria</taxon>
        <taxon>Bacillati</taxon>
        <taxon>Actinomycetota</taxon>
        <taxon>Actinomycetes</taxon>
        <taxon>Kitasatosporales</taxon>
        <taxon>Streptomycetaceae</taxon>
        <taxon>Streptomyces</taxon>
    </lineage>
</organism>
<gene>
    <name evidence="2" type="ORF">GCM10010302_75530</name>
</gene>
<feature type="region of interest" description="Disordered" evidence="1">
    <location>
        <begin position="1"/>
        <end position="27"/>
    </location>
</feature>
<comment type="caution">
    <text evidence="2">The sequence shown here is derived from an EMBL/GenBank/DDBJ whole genome shotgun (WGS) entry which is preliminary data.</text>
</comment>
<accession>A0ABN0W505</accession>
<dbReference type="EMBL" id="BAAABV010000038">
    <property type="protein sequence ID" value="GAA0325316.1"/>
    <property type="molecule type" value="Genomic_DNA"/>
</dbReference>
<keyword evidence="3" id="KW-1185">Reference proteome</keyword>
<protein>
    <submittedName>
        <fullName evidence="2">Uncharacterized protein</fullName>
    </submittedName>
</protein>
<name>A0ABN0W505_9ACTN</name>
<proteinExistence type="predicted"/>
<evidence type="ECO:0000313" key="2">
    <source>
        <dbReference type="EMBL" id="GAA0325316.1"/>
    </source>
</evidence>
<evidence type="ECO:0000313" key="3">
    <source>
        <dbReference type="Proteomes" id="UP001501867"/>
    </source>
</evidence>
<feature type="region of interest" description="Disordered" evidence="1">
    <location>
        <begin position="74"/>
        <end position="97"/>
    </location>
</feature>
<sequence length="97" mass="9929">MAPRRGRPVSAAAFGGRPGHRVATVSAGGPGRAYRALRPFGSGRPLGASRALRSGHSSPVAEVGYLVLLDGDRHGLPCQNRADEDAERDGQASAPGS</sequence>